<dbReference type="Pfam" id="PF00163">
    <property type="entry name" value="Ribosomal_S4"/>
    <property type="match status" value="1"/>
</dbReference>
<protein>
    <recommendedName>
        <fullName evidence="6 7">Small ribosomal subunit protein uS4c</fullName>
    </recommendedName>
</protein>
<comment type="function">
    <text evidence="7">One of the primary rRNA binding proteins, it binds directly to 16S rRNA where it nucleates assembly of the body of the 30S subunit.</text>
</comment>
<dbReference type="PANTHER" id="PTHR11831">
    <property type="entry name" value="30S 40S RIBOSOMAL PROTEIN"/>
    <property type="match status" value="1"/>
</dbReference>
<dbReference type="GO" id="GO:0015935">
    <property type="term" value="C:small ribosomal subunit"/>
    <property type="evidence" value="ECO:0007669"/>
    <property type="project" value="InterPro"/>
</dbReference>
<evidence type="ECO:0000259" key="10">
    <source>
        <dbReference type="SMART" id="SM01390"/>
    </source>
</evidence>
<keyword evidence="11" id="KW-0934">Plastid</keyword>
<gene>
    <name evidence="7 11" type="primary">rps4</name>
</gene>
<evidence type="ECO:0000259" key="9">
    <source>
        <dbReference type="SMART" id="SM00363"/>
    </source>
</evidence>
<dbReference type="SUPFAM" id="SSF55174">
    <property type="entry name" value="Alpha-L RNA-binding motif"/>
    <property type="match status" value="1"/>
</dbReference>
<comment type="subcellular location">
    <subcellularLocation>
        <location evidence="7">Plastid</location>
        <location evidence="7">Chloroplast</location>
    </subcellularLocation>
</comment>
<organism evidence="11">
    <name type="scientific">Caulerpa cliftonii</name>
    <dbReference type="NCBI Taxonomy" id="1004391"/>
    <lineage>
        <taxon>Eukaryota</taxon>
        <taxon>Viridiplantae</taxon>
        <taxon>Chlorophyta</taxon>
        <taxon>core chlorophytes</taxon>
        <taxon>Ulvophyceae</taxon>
        <taxon>TCBD clade</taxon>
        <taxon>Bryopsidales</taxon>
        <taxon>Halimedineae</taxon>
        <taxon>Caulerpaceae</taxon>
        <taxon>Caulerpa</taxon>
    </lineage>
</organism>
<evidence type="ECO:0000256" key="2">
    <source>
        <dbReference type="ARBA" id="ARBA00022730"/>
    </source>
</evidence>
<dbReference type="GeneID" id="29288833"/>
<geneLocation type="chloroplast" evidence="11"/>
<dbReference type="PANTHER" id="PTHR11831:SF4">
    <property type="entry name" value="SMALL RIBOSOMAL SUBUNIT PROTEIN US4M"/>
    <property type="match status" value="1"/>
</dbReference>
<dbReference type="InterPro" id="IPR002942">
    <property type="entry name" value="S4_RNA-bd"/>
</dbReference>
<comment type="function">
    <text evidence="7">With S5 and S12 plays an important role in translational accuracy.</text>
</comment>
<evidence type="ECO:0000256" key="8">
    <source>
        <dbReference type="SAM" id="MobiDB-lite"/>
    </source>
</evidence>
<dbReference type="InterPro" id="IPR036986">
    <property type="entry name" value="S4_RNA-bd_sf"/>
</dbReference>
<reference evidence="11" key="1">
    <citation type="journal article" date="2016" name="Genome Biol. Evol.">
        <title>Evolutionary Dynamics of Chloroplast Genomes in Low Light: A Case Study of the Endolithic Green Alga Ostreobium quekettii.</title>
        <authorList>
            <person name="R Marcelino V."/>
            <person name="Cremen M.C."/>
            <person name="Jackson C.J."/>
            <person name="Larkum A.A."/>
            <person name="Verbruggen H."/>
        </authorList>
    </citation>
    <scope>NUCLEOTIDE SEQUENCE</scope>
</reference>
<dbReference type="PROSITE" id="PS50889">
    <property type="entry name" value="S4"/>
    <property type="match status" value="1"/>
</dbReference>
<evidence type="ECO:0000256" key="3">
    <source>
        <dbReference type="ARBA" id="ARBA00022884"/>
    </source>
</evidence>
<evidence type="ECO:0000256" key="6">
    <source>
        <dbReference type="ARBA" id="ARBA00035158"/>
    </source>
</evidence>
<dbReference type="InterPro" id="IPR001912">
    <property type="entry name" value="Ribosomal_uS4_N"/>
</dbReference>
<dbReference type="SMART" id="SM00363">
    <property type="entry name" value="S4"/>
    <property type="match status" value="1"/>
</dbReference>
<dbReference type="HAMAP" id="MF_01306_B">
    <property type="entry name" value="Ribosomal_uS4_B"/>
    <property type="match status" value="1"/>
</dbReference>
<dbReference type="GO" id="GO:0006412">
    <property type="term" value="P:translation"/>
    <property type="evidence" value="ECO:0007669"/>
    <property type="project" value="UniProtKB-UniRule"/>
</dbReference>
<keyword evidence="4 7" id="KW-0689">Ribosomal protein</keyword>
<dbReference type="InterPro" id="IPR022801">
    <property type="entry name" value="Ribosomal_uS4"/>
</dbReference>
<dbReference type="GO" id="GO:0019843">
    <property type="term" value="F:rRNA binding"/>
    <property type="evidence" value="ECO:0007669"/>
    <property type="project" value="UniProtKB-UniRule"/>
</dbReference>
<keyword evidence="3 7" id="KW-0694">RNA-binding</keyword>
<accession>A0A1C9JBU4</accession>
<dbReference type="EMBL" id="KX808498">
    <property type="protein sequence ID" value="AOP19317.1"/>
    <property type="molecule type" value="Genomic_DNA"/>
</dbReference>
<feature type="domain" description="Small ribosomal subunit protein uS4 N-terminal" evidence="10">
    <location>
        <begin position="3"/>
        <end position="108"/>
    </location>
</feature>
<feature type="domain" description="RNA-binding S4" evidence="9">
    <location>
        <begin position="109"/>
        <end position="170"/>
    </location>
</feature>
<dbReference type="Gene3D" id="3.10.290.10">
    <property type="entry name" value="RNA-binding S4 domain"/>
    <property type="match status" value="1"/>
</dbReference>
<dbReference type="GO" id="GO:0003735">
    <property type="term" value="F:structural constituent of ribosome"/>
    <property type="evidence" value="ECO:0007669"/>
    <property type="project" value="InterPro"/>
</dbReference>
<comment type="subunit">
    <text evidence="7">Part of the 30S ribosomal subunit. Contacts protein S5. The interaction surface between S4 and S5 is involved in control of translational fidelity.</text>
</comment>
<dbReference type="AlphaFoldDB" id="A0A1C9JBU4"/>
<sequence>MSRYRGPKLRILKRLGSLPGFGLVLNQKLVKLSSKKEGAKPKKERAKPKKESAYTTRLKEKQKLRYHYGLTEKSLINYVRKARRKKTSKWSLSDIAPPQGHILLELLEMRLDNIIFRYGYAPTLPAARQRITHGHILLNDKVINRPSYQCEVNDIINIKKPLKQKKRVWPAGSNGISPIKIQQKISREDVGLYINELLVIEYYSRSL</sequence>
<evidence type="ECO:0000313" key="11">
    <source>
        <dbReference type="EMBL" id="AOP19317.1"/>
    </source>
</evidence>
<feature type="region of interest" description="Disordered" evidence="8">
    <location>
        <begin position="34"/>
        <end position="53"/>
    </location>
</feature>
<dbReference type="SMART" id="SM01390">
    <property type="entry name" value="Ribosomal_S4"/>
    <property type="match status" value="1"/>
</dbReference>
<evidence type="ECO:0000256" key="4">
    <source>
        <dbReference type="ARBA" id="ARBA00022980"/>
    </source>
</evidence>
<comment type="similarity">
    <text evidence="1 7">Belongs to the universal ribosomal protein uS4 family.</text>
</comment>
<reference evidence="11" key="2">
    <citation type="submission" date="2016-08" db="EMBL/GenBank/DDBJ databases">
        <authorList>
            <person name="Seilhamer J.J."/>
        </authorList>
    </citation>
    <scope>NUCLEOTIDE SEQUENCE</scope>
</reference>
<keyword evidence="5 7" id="KW-0687">Ribonucleoprotein</keyword>
<dbReference type="Pfam" id="PF01479">
    <property type="entry name" value="S4"/>
    <property type="match status" value="1"/>
</dbReference>
<dbReference type="Gene3D" id="1.10.1050.10">
    <property type="entry name" value="Ribosomal Protein S4 Delta 41, Chain A, domain 1"/>
    <property type="match status" value="1"/>
</dbReference>
<dbReference type="CDD" id="cd00165">
    <property type="entry name" value="S4"/>
    <property type="match status" value="1"/>
</dbReference>
<keyword evidence="11" id="KW-0150">Chloroplast</keyword>
<evidence type="ECO:0000256" key="5">
    <source>
        <dbReference type="ARBA" id="ARBA00023274"/>
    </source>
</evidence>
<evidence type="ECO:0000256" key="7">
    <source>
        <dbReference type="HAMAP-Rule" id="MF_01306"/>
    </source>
</evidence>
<proteinExistence type="inferred from homology"/>
<dbReference type="RefSeq" id="YP_009306413.1">
    <property type="nucleotide sequence ID" value="NC_031368.1"/>
</dbReference>
<dbReference type="GO" id="GO:0009507">
    <property type="term" value="C:chloroplast"/>
    <property type="evidence" value="ECO:0007669"/>
    <property type="project" value="UniProtKB-SubCell"/>
</dbReference>
<keyword evidence="2 7" id="KW-0699">rRNA-binding</keyword>
<name>A0A1C9JBU4_9CHLO</name>
<dbReference type="NCBIfam" id="NF003717">
    <property type="entry name" value="PRK05327.1"/>
    <property type="match status" value="1"/>
</dbReference>
<dbReference type="InterPro" id="IPR005709">
    <property type="entry name" value="Ribosomal_uS4_bac-type"/>
</dbReference>
<dbReference type="FunFam" id="3.10.290.10:FF:000001">
    <property type="entry name" value="30S ribosomal protein S4"/>
    <property type="match status" value="1"/>
</dbReference>
<evidence type="ECO:0000256" key="1">
    <source>
        <dbReference type="ARBA" id="ARBA00007465"/>
    </source>
</evidence>
<dbReference type="GO" id="GO:0042274">
    <property type="term" value="P:ribosomal small subunit biogenesis"/>
    <property type="evidence" value="ECO:0007669"/>
    <property type="project" value="TreeGrafter"/>
</dbReference>